<proteinExistence type="predicted"/>
<gene>
    <name evidence="1" type="ordered locus">Echvi_2574</name>
</gene>
<keyword evidence="2" id="KW-1185">Reference proteome</keyword>
<evidence type="ECO:0000313" key="1">
    <source>
        <dbReference type="EMBL" id="AGA78816.1"/>
    </source>
</evidence>
<organism evidence="1 2">
    <name type="scientific">Echinicola vietnamensis (strain DSM 17526 / LMG 23754 / KMM 6221)</name>
    <dbReference type="NCBI Taxonomy" id="926556"/>
    <lineage>
        <taxon>Bacteria</taxon>
        <taxon>Pseudomonadati</taxon>
        <taxon>Bacteroidota</taxon>
        <taxon>Cytophagia</taxon>
        <taxon>Cytophagales</taxon>
        <taxon>Cyclobacteriaceae</taxon>
        <taxon>Echinicola</taxon>
    </lineage>
</organism>
<dbReference type="AlphaFoldDB" id="L0G1C6"/>
<dbReference type="KEGG" id="evi:Echvi_2574"/>
<sequence>MLILILMSSKYISHITTYSKAKKMNPVSGEKYS</sequence>
<reference evidence="2" key="1">
    <citation type="submission" date="2012-02" db="EMBL/GenBank/DDBJ databases">
        <title>The complete genome of Echinicola vietnamensis DSM 17526.</title>
        <authorList>
            <person name="Lucas S."/>
            <person name="Copeland A."/>
            <person name="Lapidus A."/>
            <person name="Glavina del Rio T."/>
            <person name="Dalin E."/>
            <person name="Tice H."/>
            <person name="Bruce D."/>
            <person name="Goodwin L."/>
            <person name="Pitluck S."/>
            <person name="Peters L."/>
            <person name="Ovchinnikova G."/>
            <person name="Teshima H."/>
            <person name="Kyrpides N."/>
            <person name="Mavromatis K."/>
            <person name="Ivanova N."/>
            <person name="Brettin T."/>
            <person name="Detter J.C."/>
            <person name="Han C."/>
            <person name="Larimer F."/>
            <person name="Land M."/>
            <person name="Hauser L."/>
            <person name="Markowitz V."/>
            <person name="Cheng J.-F."/>
            <person name="Hugenholtz P."/>
            <person name="Woyke T."/>
            <person name="Wu D."/>
            <person name="Brambilla E."/>
            <person name="Klenk H.-P."/>
            <person name="Eisen J.A."/>
        </authorList>
    </citation>
    <scope>NUCLEOTIDE SEQUENCE [LARGE SCALE GENOMIC DNA]</scope>
    <source>
        <strain evidence="2">DSM 17526 / LMG 23754 / KMM 6221</strain>
    </source>
</reference>
<protein>
    <submittedName>
        <fullName evidence="1">Uncharacterized protein</fullName>
    </submittedName>
</protein>
<dbReference type="Proteomes" id="UP000010796">
    <property type="component" value="Chromosome"/>
</dbReference>
<evidence type="ECO:0000313" key="2">
    <source>
        <dbReference type="Proteomes" id="UP000010796"/>
    </source>
</evidence>
<accession>L0G1C6</accession>
<name>L0G1C6_ECHVK</name>
<dbReference type="EMBL" id="CP003346">
    <property type="protein sequence ID" value="AGA78816.1"/>
    <property type="molecule type" value="Genomic_DNA"/>
</dbReference>
<dbReference type="HOGENOM" id="CLU_3381614_0_0_10"/>